<sequence>MTTQPTDACDTIRASLFYRAPILSESGACILPKGHEGDHQDTKGARWYLIPLVGGADLGEGQGPTKPHPHAPTWTPEPPFRSPRCVLSQHPRCQDSEPRDTGVLGVHYLVCTCACHHPAPTREAQ</sequence>
<protein>
    <submittedName>
        <fullName evidence="2">Uncharacterized protein</fullName>
    </submittedName>
</protein>
<evidence type="ECO:0000313" key="2">
    <source>
        <dbReference type="EMBL" id="NEC84777.1"/>
    </source>
</evidence>
<reference evidence="2" key="1">
    <citation type="submission" date="2020-01" db="EMBL/GenBank/DDBJ databases">
        <title>Insect and environment-associated Actinomycetes.</title>
        <authorList>
            <person name="Currrie C."/>
            <person name="Chevrette M."/>
            <person name="Carlson C."/>
            <person name="Stubbendieck R."/>
            <person name="Wendt-Pienkowski E."/>
        </authorList>
    </citation>
    <scope>NUCLEOTIDE SEQUENCE</scope>
    <source>
        <strain evidence="2">SID12501</strain>
    </source>
</reference>
<comment type="caution">
    <text evidence="2">The sequence shown here is derived from an EMBL/GenBank/DDBJ whole genome shotgun (WGS) entry which is preliminary data.</text>
</comment>
<gene>
    <name evidence="2" type="ORF">G3I71_02605</name>
</gene>
<dbReference type="RefSeq" id="WP_164312076.1">
    <property type="nucleotide sequence ID" value="NZ_JAAGLU010000002.1"/>
</dbReference>
<feature type="region of interest" description="Disordered" evidence="1">
    <location>
        <begin position="58"/>
        <end position="97"/>
    </location>
</feature>
<evidence type="ECO:0000256" key="1">
    <source>
        <dbReference type="SAM" id="MobiDB-lite"/>
    </source>
</evidence>
<dbReference type="EMBL" id="JAAGLU010000002">
    <property type="protein sequence ID" value="NEC84777.1"/>
    <property type="molecule type" value="Genomic_DNA"/>
</dbReference>
<proteinExistence type="predicted"/>
<dbReference type="AlphaFoldDB" id="A0A6B3BEA1"/>
<organism evidence="2">
    <name type="scientific">Streptomyces sp. SID12501</name>
    <dbReference type="NCBI Taxonomy" id="2706042"/>
    <lineage>
        <taxon>Bacteria</taxon>
        <taxon>Bacillati</taxon>
        <taxon>Actinomycetota</taxon>
        <taxon>Actinomycetes</taxon>
        <taxon>Kitasatosporales</taxon>
        <taxon>Streptomycetaceae</taxon>
        <taxon>Streptomyces</taxon>
    </lineage>
</organism>
<name>A0A6B3BEA1_9ACTN</name>
<accession>A0A6B3BEA1</accession>